<keyword evidence="5 7" id="KW-1133">Transmembrane helix</keyword>
<proteinExistence type="inferred from homology"/>
<dbReference type="AlphaFoldDB" id="A0AAW2FPW3"/>
<sequence length="342" mass="37208">MVSHGSRKESRHSRVLLPVLLSACAIPISMLFWIVNVAYSILWPDAANSAEEHSVISPWRWLAAVIIPLMFAFWGLRKKSLDISGAILGFLMGFVLTLSSFAHLVALMAFFVTGSKVTKFRSMQKKKLEADFKEGGQRNWIQVLCNGGMATQLALLYLLDAGSGERPIDFDKEYRSSWLSVGIIGAFACCNGDTWASEIGTVIGTSDPFLITTRRKVPKGTNGGVSWIGLICSVIGGFVVGLFYYIMILNTVDTAVLQLAAPQWPILVVAAFGGLFGSVLDSILGATLQYSGVDEKGNIVERQGKGVKHICGRQILDNHSVNLLSSIGIALILPRIANIFWP</sequence>
<evidence type="ECO:0000256" key="7">
    <source>
        <dbReference type="SAM" id="Phobius"/>
    </source>
</evidence>
<evidence type="ECO:0000256" key="3">
    <source>
        <dbReference type="ARBA" id="ARBA00014258"/>
    </source>
</evidence>
<comment type="subcellular location">
    <subcellularLocation>
        <location evidence="1">Membrane</location>
        <topology evidence="1">Multi-pass membrane protein</topology>
    </subcellularLocation>
</comment>
<feature type="transmembrane region" description="Helical" evidence="7">
    <location>
        <begin position="224"/>
        <end position="246"/>
    </location>
</feature>
<evidence type="ECO:0000256" key="6">
    <source>
        <dbReference type="ARBA" id="ARBA00023136"/>
    </source>
</evidence>
<organism evidence="8 9">
    <name type="scientific">Cardiocondyla obscurior</name>
    <dbReference type="NCBI Taxonomy" id="286306"/>
    <lineage>
        <taxon>Eukaryota</taxon>
        <taxon>Metazoa</taxon>
        <taxon>Ecdysozoa</taxon>
        <taxon>Arthropoda</taxon>
        <taxon>Hexapoda</taxon>
        <taxon>Insecta</taxon>
        <taxon>Pterygota</taxon>
        <taxon>Neoptera</taxon>
        <taxon>Endopterygota</taxon>
        <taxon>Hymenoptera</taxon>
        <taxon>Apocrita</taxon>
        <taxon>Aculeata</taxon>
        <taxon>Formicoidea</taxon>
        <taxon>Formicidae</taxon>
        <taxon>Myrmicinae</taxon>
        <taxon>Cardiocondyla</taxon>
    </lineage>
</organism>
<keyword evidence="4 7" id="KW-0812">Transmembrane</keyword>
<dbReference type="InterPro" id="IPR002794">
    <property type="entry name" value="DUF92_TMEM19"/>
</dbReference>
<feature type="transmembrane region" description="Helical" evidence="7">
    <location>
        <begin position="15"/>
        <end position="39"/>
    </location>
</feature>
<dbReference type="PANTHER" id="PTHR13353">
    <property type="entry name" value="TRANSMEMBRANE PROTEIN 19"/>
    <property type="match status" value="1"/>
</dbReference>
<dbReference type="GO" id="GO:0016020">
    <property type="term" value="C:membrane"/>
    <property type="evidence" value="ECO:0007669"/>
    <property type="project" value="UniProtKB-SubCell"/>
</dbReference>
<reference evidence="8 9" key="1">
    <citation type="submission" date="2023-03" db="EMBL/GenBank/DDBJ databases">
        <title>High recombination rates correlate with genetic variation in Cardiocondyla obscurior ants.</title>
        <authorList>
            <person name="Errbii M."/>
        </authorList>
    </citation>
    <scope>NUCLEOTIDE SEQUENCE [LARGE SCALE GENOMIC DNA]</scope>
    <source>
        <strain evidence="8">Alpha-2009</strain>
        <tissue evidence="8">Whole body</tissue>
    </source>
</reference>
<dbReference type="PANTHER" id="PTHR13353:SF5">
    <property type="entry name" value="TRANSMEMBRANE PROTEIN 19"/>
    <property type="match status" value="1"/>
</dbReference>
<keyword evidence="9" id="KW-1185">Reference proteome</keyword>
<dbReference type="Pfam" id="PF01940">
    <property type="entry name" value="DUF92"/>
    <property type="match status" value="1"/>
</dbReference>
<feature type="transmembrane region" description="Helical" evidence="7">
    <location>
        <begin position="266"/>
        <end position="288"/>
    </location>
</feature>
<accession>A0AAW2FPW3</accession>
<dbReference type="Proteomes" id="UP001430953">
    <property type="component" value="Unassembled WGS sequence"/>
</dbReference>
<name>A0AAW2FPW3_9HYME</name>
<keyword evidence="6 7" id="KW-0472">Membrane</keyword>
<feature type="transmembrane region" description="Helical" evidence="7">
    <location>
        <begin position="59"/>
        <end position="76"/>
    </location>
</feature>
<evidence type="ECO:0000256" key="1">
    <source>
        <dbReference type="ARBA" id="ARBA00004141"/>
    </source>
</evidence>
<gene>
    <name evidence="8" type="ORF">PUN28_010275</name>
</gene>
<dbReference type="EMBL" id="JADYXP020000009">
    <property type="protein sequence ID" value="KAL0117308.1"/>
    <property type="molecule type" value="Genomic_DNA"/>
</dbReference>
<feature type="transmembrane region" description="Helical" evidence="7">
    <location>
        <begin position="88"/>
        <end position="112"/>
    </location>
</feature>
<comment type="similarity">
    <text evidence="2">Belongs to the TMEM19 family.</text>
</comment>
<evidence type="ECO:0000313" key="8">
    <source>
        <dbReference type="EMBL" id="KAL0117308.1"/>
    </source>
</evidence>
<evidence type="ECO:0000256" key="4">
    <source>
        <dbReference type="ARBA" id="ARBA00022692"/>
    </source>
</evidence>
<evidence type="ECO:0000313" key="9">
    <source>
        <dbReference type="Proteomes" id="UP001430953"/>
    </source>
</evidence>
<protein>
    <recommendedName>
        <fullName evidence="3">Transmembrane protein 19</fullName>
    </recommendedName>
</protein>
<evidence type="ECO:0000256" key="2">
    <source>
        <dbReference type="ARBA" id="ARBA00009012"/>
    </source>
</evidence>
<evidence type="ECO:0000256" key="5">
    <source>
        <dbReference type="ARBA" id="ARBA00022989"/>
    </source>
</evidence>
<comment type="caution">
    <text evidence="8">The sequence shown here is derived from an EMBL/GenBank/DDBJ whole genome shotgun (WGS) entry which is preliminary data.</text>
</comment>